<feature type="coiled-coil region" evidence="1">
    <location>
        <begin position="585"/>
        <end position="612"/>
    </location>
</feature>
<dbReference type="Pfam" id="PF12373">
    <property type="entry name" value="Msg2_C"/>
    <property type="match status" value="1"/>
</dbReference>
<dbReference type="Pfam" id="PF02349">
    <property type="entry name" value="MSG"/>
    <property type="match status" value="4"/>
</dbReference>
<evidence type="ECO:0000313" key="4">
    <source>
        <dbReference type="Proteomes" id="UP000663699"/>
    </source>
</evidence>
<gene>
    <name evidence="3" type="ORF">MERGE_000182</name>
</gene>
<dbReference type="InterPro" id="IPR003330">
    <property type="entry name" value="MSG"/>
</dbReference>
<dbReference type="OrthoDB" id="5400168at2759"/>
<dbReference type="AlphaFoldDB" id="A0A899G621"/>
<dbReference type="InterPro" id="IPR021041">
    <property type="entry name" value="Maj_surf_glycoprot_2_C"/>
</dbReference>
<sequence>MFYPVIYKIIAIGVFNLVAFTYGDKNADLNVKSSQVSTRDVPSKDLVIEEGDIYAFILKNDYEDDSKCKERLEEYCKELKEIDPELEKVHTKIKEICGDNDKEKCKEIKEKIIKVIDEFNSKKYTQMDYFKVYEHCDNIFPKCFFYSGINSTNITDNCNYLRYLCYSQEYEKLKTEIMLKAVGFNNNDYTDFRIKAKEVCPILIQHGNDLIIDCLKIENLFKNYLRNYVNHFCNSLNAVLNDNKLKEKCHERLEKCYFFKDNCDKCDELKESCKKKNITYSPPREDFSPIESEETLLKRIDLENFYKRARNKGLVLGEIKGTLDDMLIYLSVTYEGLKEAECRGVLKENCDFFESLSLEFKELCLDDKKEKCKDILEVTNRSKKLKKNLYITGFSTEFGDNKESKIIIWENLPTSLNEKECLELTSECYLMRVACNNFIIAACRNAILGCYKRRQDLLFIKLIESQLHKEKYELKSNDEKLKICQKIVMEKCVTLRNTNIRNFLKCLRPKEICDKVEEILLIQSRDLGQALDKVRDSPKEKDCVELKKDCDGIVGNLDSNNEKCATLKKNCEFLRVAEELKSVFLKEKSNALASLENCLKALKEKCDRLSKGEEHPLRISCVFKEETCKRIVSEVSSHCVAFKNNIEKHDIVNRSENGNKTLAEEICMLWVPYCDQLMENCADELKEGNGTVKRVCSQLKVNCKSIIDRLHLEDSLIHELEGSLSTEEECEKALGKYYESDLTKDSTTELCKKLVEEVRNKCFALKNGLEKSEKDLEKKKSRFEKVKQEAEESIKEAKSVLSKVKGEGQDASVSEAEAKAFDATAKALKLYLELKENCKGLQPDCSFTKKCPDSKAVCERIEKLCKGVEPLEVKYHYGEKVTEQCTQVRTTDTWVTSTSLHTTTMTTTPTVTSTLTLTTIRKCKPTKCTTGSSKETQEEENVKLNEGVSIRASAMLKMMLLGVMMMGIL</sequence>
<proteinExistence type="predicted"/>
<reference evidence="3" key="1">
    <citation type="submission" date="2020-06" db="EMBL/GenBank/DDBJ databases">
        <title>Genomes of multiple members of Pneumocystis genus reveal paths to human pathogen Pneumocystis jirovecii.</title>
        <authorList>
            <person name="Cisse O.H."/>
            <person name="Ma L."/>
            <person name="Dekker J."/>
            <person name="Khil P."/>
            <person name="Jo J."/>
            <person name="Brenchley J."/>
            <person name="Blair R."/>
            <person name="Pahar B."/>
            <person name="Chabe M."/>
            <person name="Van Rompay K.A."/>
            <person name="Keesler R."/>
            <person name="Sukura A."/>
            <person name="Hirsch V."/>
            <person name="Kutty G."/>
            <person name="Liu Y."/>
            <person name="Peng L."/>
            <person name="Chen J."/>
            <person name="Song J."/>
            <person name="Weissenbacher-Lang C."/>
            <person name="Xu J."/>
            <person name="Upham N.S."/>
            <person name="Stajich J.E."/>
            <person name="Cuomo C.A."/>
            <person name="Cushion M.T."/>
            <person name="Kovacs J.A."/>
        </authorList>
    </citation>
    <scope>NUCLEOTIDE SEQUENCE</scope>
    <source>
        <strain evidence="3">2A</strain>
    </source>
</reference>
<dbReference type="EMBL" id="CP054532">
    <property type="protein sequence ID" value="QSL64027.1"/>
    <property type="molecule type" value="Genomic_DNA"/>
</dbReference>
<protein>
    <recommendedName>
        <fullName evidence="2">Major surface glycoprotein 2 C-terminal domain-containing protein</fullName>
    </recommendedName>
</protein>
<keyword evidence="1" id="KW-0175">Coiled coil</keyword>
<name>A0A899G621_9ASCO</name>
<evidence type="ECO:0000256" key="1">
    <source>
        <dbReference type="SAM" id="Coils"/>
    </source>
</evidence>
<accession>A0A899G621</accession>
<keyword evidence="4" id="KW-1185">Reference proteome</keyword>
<feature type="coiled-coil region" evidence="1">
    <location>
        <begin position="766"/>
        <end position="807"/>
    </location>
</feature>
<evidence type="ECO:0000313" key="3">
    <source>
        <dbReference type="EMBL" id="QSL64027.1"/>
    </source>
</evidence>
<evidence type="ECO:0000259" key="2">
    <source>
        <dbReference type="Pfam" id="PF12373"/>
    </source>
</evidence>
<dbReference type="Proteomes" id="UP000663699">
    <property type="component" value="Chromosome 1"/>
</dbReference>
<feature type="domain" description="Major surface glycoprotein 2 C-terminal" evidence="2">
    <location>
        <begin position="811"/>
        <end position="828"/>
    </location>
</feature>
<organism evidence="3 4">
    <name type="scientific">Pneumocystis wakefieldiae</name>
    <dbReference type="NCBI Taxonomy" id="38082"/>
    <lineage>
        <taxon>Eukaryota</taxon>
        <taxon>Fungi</taxon>
        <taxon>Dikarya</taxon>
        <taxon>Ascomycota</taxon>
        <taxon>Taphrinomycotina</taxon>
        <taxon>Pneumocystomycetes</taxon>
        <taxon>Pneumocystaceae</taxon>
        <taxon>Pneumocystis</taxon>
    </lineage>
</organism>